<dbReference type="EMBL" id="JXRQ01000015">
    <property type="protein sequence ID" value="KIL51306.1"/>
    <property type="molecule type" value="Genomic_DNA"/>
</dbReference>
<keyword evidence="1" id="KW-1133">Transmembrane helix</keyword>
<keyword evidence="3" id="KW-1185">Reference proteome</keyword>
<sequence>MHQITAHRMTPMHRSPLRRKWMVLIKQVIFPIKIRKTIRVIHPIRPRRHVKPRIPLVRLHPWLHLLNRRLRNLNLLLHLVTCFRIVKCILAFSGMVVGNWGLWGVRSSTSDVRHITHGVRRLA</sequence>
<organism evidence="2 3">
    <name type="scientific">Jeotgalibacillus alimentarius</name>
    <dbReference type="NCBI Taxonomy" id="135826"/>
    <lineage>
        <taxon>Bacteria</taxon>
        <taxon>Bacillati</taxon>
        <taxon>Bacillota</taxon>
        <taxon>Bacilli</taxon>
        <taxon>Bacillales</taxon>
        <taxon>Caryophanaceae</taxon>
        <taxon>Jeotgalibacillus</taxon>
    </lineage>
</organism>
<reference evidence="2 3" key="1">
    <citation type="submission" date="2015-01" db="EMBL/GenBank/DDBJ databases">
        <title>Genome sequence of Jeotgalibacillus alimentarius.</title>
        <authorList>
            <person name="Goh K.M."/>
            <person name="Chan K.-G."/>
            <person name="Yaakop A.S."/>
            <person name="Ee R."/>
            <person name="Gan H.M."/>
            <person name="Chan C.S."/>
        </authorList>
    </citation>
    <scope>NUCLEOTIDE SEQUENCE [LARGE SCALE GENOMIC DNA]</scope>
    <source>
        <strain evidence="2 3">YKJ-13</strain>
    </source>
</reference>
<dbReference type="Proteomes" id="UP000031950">
    <property type="component" value="Unassembled WGS sequence"/>
</dbReference>
<accession>A0A0C2W3W5</accession>
<dbReference type="PATRIC" id="fig|135826.4.peg.811"/>
<protein>
    <submittedName>
        <fullName evidence="2">Uncharacterized protein</fullName>
    </submittedName>
</protein>
<proteinExistence type="predicted"/>
<keyword evidence="1" id="KW-0472">Membrane</keyword>
<dbReference type="STRING" id="135826.KP77_08170"/>
<dbReference type="AlphaFoldDB" id="A0A0C2W3W5"/>
<keyword evidence="1" id="KW-0812">Transmembrane</keyword>
<name>A0A0C2W3W5_9BACL</name>
<evidence type="ECO:0000256" key="1">
    <source>
        <dbReference type="SAM" id="Phobius"/>
    </source>
</evidence>
<feature type="transmembrane region" description="Helical" evidence="1">
    <location>
        <begin position="75"/>
        <end position="97"/>
    </location>
</feature>
<comment type="caution">
    <text evidence="2">The sequence shown here is derived from an EMBL/GenBank/DDBJ whole genome shotgun (WGS) entry which is preliminary data.</text>
</comment>
<gene>
    <name evidence="2" type="ORF">KP77_08170</name>
</gene>
<evidence type="ECO:0000313" key="3">
    <source>
        <dbReference type="Proteomes" id="UP000031950"/>
    </source>
</evidence>
<evidence type="ECO:0000313" key="2">
    <source>
        <dbReference type="EMBL" id="KIL51306.1"/>
    </source>
</evidence>